<dbReference type="InterPro" id="IPR050373">
    <property type="entry name" value="Fibrinogen_C-term_domain"/>
</dbReference>
<evidence type="ECO:0000313" key="5">
    <source>
        <dbReference type="Proteomes" id="UP000095300"/>
    </source>
</evidence>
<dbReference type="InterPro" id="IPR014716">
    <property type="entry name" value="Fibrinogen_a/b/g_C_1"/>
</dbReference>
<dbReference type="OrthoDB" id="6145874at2759"/>
<evidence type="ECO:0000256" key="1">
    <source>
        <dbReference type="SAM" id="Coils"/>
    </source>
</evidence>
<feature type="signal peptide" evidence="2">
    <location>
        <begin position="1"/>
        <end position="21"/>
    </location>
</feature>
<dbReference type="InterPro" id="IPR036056">
    <property type="entry name" value="Fibrinogen-like_C"/>
</dbReference>
<dbReference type="KEGG" id="scac:106086026"/>
<feature type="domain" description="Fibrinogen C-terminal" evidence="3">
    <location>
        <begin position="10"/>
        <end position="265"/>
    </location>
</feature>
<evidence type="ECO:0000256" key="2">
    <source>
        <dbReference type="SAM" id="SignalP"/>
    </source>
</evidence>
<dbReference type="InterPro" id="IPR002181">
    <property type="entry name" value="Fibrinogen_a/b/g_C_dom"/>
</dbReference>
<dbReference type="GO" id="GO:0005615">
    <property type="term" value="C:extracellular space"/>
    <property type="evidence" value="ECO:0007669"/>
    <property type="project" value="TreeGrafter"/>
</dbReference>
<dbReference type="Proteomes" id="UP000095300">
    <property type="component" value="Unassembled WGS sequence"/>
</dbReference>
<protein>
    <recommendedName>
        <fullName evidence="3">Fibrinogen C-terminal domain-containing protein</fullName>
    </recommendedName>
</protein>
<dbReference type="SMART" id="SM00186">
    <property type="entry name" value="FBG"/>
    <property type="match status" value="1"/>
</dbReference>
<keyword evidence="1" id="KW-0175">Coiled coil</keyword>
<gene>
    <name evidence="4" type="primary">106086026</name>
</gene>
<dbReference type="EnsemblMetazoa" id="SCAU008639-RA">
    <property type="protein sequence ID" value="SCAU008639-PA"/>
    <property type="gene ID" value="SCAU008639"/>
</dbReference>
<feature type="chain" id="PRO_5009326864" description="Fibrinogen C-terminal domain-containing protein" evidence="2">
    <location>
        <begin position="22"/>
        <end position="266"/>
    </location>
</feature>
<name>A0A1I8PJA8_STOCA</name>
<feature type="coiled-coil region" evidence="1">
    <location>
        <begin position="47"/>
        <end position="74"/>
    </location>
</feature>
<keyword evidence="2" id="KW-0732">Signal</keyword>
<dbReference type="SUPFAM" id="SSF56496">
    <property type="entry name" value="Fibrinogen C-terminal domain-like"/>
    <property type="match status" value="1"/>
</dbReference>
<dbReference type="VEuPathDB" id="VectorBase:SCAU008639"/>
<sequence length="266" mass="30558">MMSRLKLALLILFAGLKVCASIPLNDDGSESTTEAEKLTWEGLYAIHDNLVHEAKQLNEQLNELEKIIANLTKISTAQEALIVEYQISDWTTIENRMDGSVDFNRNWQEYKNGFGNPPAGEFFVGLQKLHELSTEKPYELLIVLKHWEDDETRYAHYDHFEIGSEQEKYALKNLGQYSGNAGDSLTTLKDAKFSTSDADNDENEEKNCAQYYKAAWWFKTSCVAGLHGPYRTEYEADYMDGISWLKWTGEDYSLKSVQIKIRPKRN</sequence>
<keyword evidence="5" id="KW-1185">Reference proteome</keyword>
<evidence type="ECO:0000259" key="3">
    <source>
        <dbReference type="PROSITE" id="PS51406"/>
    </source>
</evidence>
<dbReference type="PROSITE" id="PS51406">
    <property type="entry name" value="FIBRINOGEN_C_2"/>
    <property type="match status" value="1"/>
</dbReference>
<reference evidence="4" key="1">
    <citation type="submission" date="2020-05" db="UniProtKB">
        <authorList>
            <consortium name="EnsemblMetazoa"/>
        </authorList>
    </citation>
    <scope>IDENTIFICATION</scope>
    <source>
        <strain evidence="4">USDA</strain>
    </source>
</reference>
<proteinExistence type="predicted"/>
<organism evidence="4 5">
    <name type="scientific">Stomoxys calcitrans</name>
    <name type="common">Stable fly</name>
    <name type="synonym">Conops calcitrans</name>
    <dbReference type="NCBI Taxonomy" id="35570"/>
    <lineage>
        <taxon>Eukaryota</taxon>
        <taxon>Metazoa</taxon>
        <taxon>Ecdysozoa</taxon>
        <taxon>Arthropoda</taxon>
        <taxon>Hexapoda</taxon>
        <taxon>Insecta</taxon>
        <taxon>Pterygota</taxon>
        <taxon>Neoptera</taxon>
        <taxon>Endopterygota</taxon>
        <taxon>Diptera</taxon>
        <taxon>Brachycera</taxon>
        <taxon>Muscomorpha</taxon>
        <taxon>Muscoidea</taxon>
        <taxon>Muscidae</taxon>
        <taxon>Stomoxys</taxon>
    </lineage>
</organism>
<accession>A0A1I8PJA8</accession>
<dbReference type="CDD" id="cd00087">
    <property type="entry name" value="FReD"/>
    <property type="match status" value="1"/>
</dbReference>
<dbReference type="Pfam" id="PF00147">
    <property type="entry name" value="Fibrinogen_C"/>
    <property type="match status" value="1"/>
</dbReference>
<dbReference type="AlphaFoldDB" id="A0A1I8PJA8"/>
<dbReference type="PANTHER" id="PTHR19143">
    <property type="entry name" value="FIBRINOGEN/TENASCIN/ANGIOPOEITIN"/>
    <property type="match status" value="1"/>
</dbReference>
<dbReference type="Gene3D" id="3.90.215.10">
    <property type="entry name" value="Gamma Fibrinogen, chain A, domain 1"/>
    <property type="match status" value="1"/>
</dbReference>
<evidence type="ECO:0000313" key="4">
    <source>
        <dbReference type="EnsemblMetazoa" id="SCAU008639-PA"/>
    </source>
</evidence>
<dbReference type="PANTHER" id="PTHR19143:SF327">
    <property type="entry name" value="FI21813P1-RELATED"/>
    <property type="match status" value="1"/>
</dbReference>